<feature type="transmembrane region" description="Helical" evidence="6">
    <location>
        <begin position="149"/>
        <end position="169"/>
    </location>
</feature>
<evidence type="ECO:0000256" key="4">
    <source>
        <dbReference type="ARBA" id="ARBA00022989"/>
    </source>
</evidence>
<comment type="subcellular location">
    <subcellularLocation>
        <location evidence="1">Membrane</location>
        <topology evidence="1">Multi-pass membrane protein</topology>
    </subcellularLocation>
</comment>
<feature type="transmembrane region" description="Helical" evidence="6">
    <location>
        <begin position="438"/>
        <end position="463"/>
    </location>
</feature>
<evidence type="ECO:0000313" key="7">
    <source>
        <dbReference type="EMBL" id="AVM42596.1"/>
    </source>
</evidence>
<dbReference type="PROSITE" id="PS50267">
    <property type="entry name" value="NA_NEUROTRAN_SYMP_3"/>
    <property type="match status" value="1"/>
</dbReference>
<organism evidence="7 8">
    <name type="scientific">Fastidiosipila sanguinis</name>
    <dbReference type="NCBI Taxonomy" id="236753"/>
    <lineage>
        <taxon>Bacteria</taxon>
        <taxon>Bacillati</taxon>
        <taxon>Bacillota</taxon>
        <taxon>Clostridia</taxon>
        <taxon>Eubacteriales</taxon>
        <taxon>Oscillospiraceae</taxon>
        <taxon>Fastidiosipila</taxon>
    </lineage>
</organism>
<dbReference type="PANTHER" id="PTHR42948:SF1">
    <property type="entry name" value="TRANSPORTER"/>
    <property type="match status" value="1"/>
</dbReference>
<gene>
    <name evidence="7" type="ORF">C5Q98_04895</name>
</gene>
<keyword evidence="2" id="KW-0813">Transport</keyword>
<accession>A0A2S0KNI5</accession>
<dbReference type="EMBL" id="CP027226">
    <property type="protein sequence ID" value="AVM42596.1"/>
    <property type="molecule type" value="Genomic_DNA"/>
</dbReference>
<dbReference type="KEGG" id="fsa:C5Q98_04895"/>
<evidence type="ECO:0000256" key="3">
    <source>
        <dbReference type="ARBA" id="ARBA00022692"/>
    </source>
</evidence>
<dbReference type="PRINTS" id="PR00176">
    <property type="entry name" value="NANEUSMPORT"/>
</dbReference>
<evidence type="ECO:0000313" key="8">
    <source>
        <dbReference type="Proteomes" id="UP000237947"/>
    </source>
</evidence>
<keyword evidence="4 6" id="KW-1133">Transmembrane helix</keyword>
<sequence length="464" mass="50226">MNENKDKFSSNFGFLMASIGSAVGLGNIWGFPYKMGMNGGFTFLIVYLLLVFTVGLPLMMGEIALGRKSEKGAIQAYKTFSPKFKFVGWFNVIAPFLLLCFYVVFGGYILKYLIANLKNLFSAGSSKIAVTHTGAFFEEFISAGTEPMIYAWIFLAVTLIIVSLGVSGGIEKFSNFAMPTLTIMLIIIVIRACTLEGAGEGLKFIFKPDVSKFEGLGFLEVFAAAGSQMFFSLSLSSGAIIAYGSYLSKNSNIEKNAAIITLSDAIISIFAALAVMPAVFAFGLEPQAGPGLLFVSLQAVFNDMGTTGPLFASIFYLLVLFAALTSSIAMTEGFLSSILDAQVARGKKPNRKLVSALVYLATVLGSSLISYDALGNSNLHHPFGLSTWLDFFDLLAEGILMPLGGLCLAIMLGWFYPTSLDDEYAQGSKFKSKNLYRFCIRYIAPPVLLLIVIVQLNAFFGFIS</sequence>
<feature type="transmembrane region" description="Helical" evidence="6">
    <location>
        <begin position="12"/>
        <end position="31"/>
    </location>
</feature>
<dbReference type="Pfam" id="PF00209">
    <property type="entry name" value="SNF"/>
    <property type="match status" value="2"/>
</dbReference>
<dbReference type="InterPro" id="IPR037272">
    <property type="entry name" value="SNS_sf"/>
</dbReference>
<feature type="transmembrane region" description="Helical" evidence="6">
    <location>
        <begin position="314"/>
        <end position="335"/>
    </location>
</feature>
<reference evidence="8" key="1">
    <citation type="submission" date="2018-02" db="EMBL/GenBank/DDBJ databases">
        <authorList>
            <person name="Holder M.E."/>
            <person name="Ajami N.J."/>
            <person name="Petrosino J.F."/>
        </authorList>
    </citation>
    <scope>NUCLEOTIDE SEQUENCE [LARGE SCALE GENOMIC DNA]</scope>
    <source>
        <strain evidence="8">CCUG 47711</strain>
    </source>
</reference>
<dbReference type="OrthoDB" id="9762833at2"/>
<dbReference type="InterPro" id="IPR047218">
    <property type="entry name" value="YocR/YhdH-like"/>
</dbReference>
<dbReference type="AlphaFoldDB" id="A0A2S0KNI5"/>
<name>A0A2S0KNI5_9FIRM</name>
<dbReference type="PANTHER" id="PTHR42948">
    <property type="entry name" value="TRANSPORTER"/>
    <property type="match status" value="1"/>
</dbReference>
<proteinExistence type="predicted"/>
<feature type="transmembrane region" description="Helical" evidence="6">
    <location>
        <begin position="43"/>
        <end position="65"/>
    </location>
</feature>
<feature type="transmembrane region" description="Helical" evidence="6">
    <location>
        <begin position="218"/>
        <end position="246"/>
    </location>
</feature>
<keyword evidence="5 6" id="KW-0472">Membrane</keyword>
<dbReference type="RefSeq" id="WP_106012550.1">
    <property type="nucleotide sequence ID" value="NZ_CP027226.1"/>
</dbReference>
<feature type="transmembrane region" description="Helical" evidence="6">
    <location>
        <begin position="394"/>
        <end position="417"/>
    </location>
</feature>
<evidence type="ECO:0000256" key="6">
    <source>
        <dbReference type="SAM" id="Phobius"/>
    </source>
</evidence>
<keyword evidence="3 6" id="KW-0812">Transmembrane</keyword>
<feature type="transmembrane region" description="Helical" evidence="6">
    <location>
        <begin position="176"/>
        <end position="198"/>
    </location>
</feature>
<dbReference type="CDD" id="cd10336">
    <property type="entry name" value="SLC6sbd_Tyt1-Like"/>
    <property type="match status" value="1"/>
</dbReference>
<dbReference type="InterPro" id="IPR000175">
    <property type="entry name" value="Na/ntran_symport"/>
</dbReference>
<feature type="transmembrane region" description="Helical" evidence="6">
    <location>
        <begin position="86"/>
        <end position="110"/>
    </location>
</feature>
<evidence type="ECO:0000256" key="1">
    <source>
        <dbReference type="ARBA" id="ARBA00004141"/>
    </source>
</evidence>
<dbReference type="SUPFAM" id="SSF161070">
    <property type="entry name" value="SNF-like"/>
    <property type="match status" value="1"/>
</dbReference>
<feature type="transmembrane region" description="Helical" evidence="6">
    <location>
        <begin position="258"/>
        <end position="284"/>
    </location>
</feature>
<feature type="transmembrane region" description="Helical" evidence="6">
    <location>
        <begin position="356"/>
        <end position="374"/>
    </location>
</feature>
<keyword evidence="8" id="KW-1185">Reference proteome</keyword>
<evidence type="ECO:0000256" key="2">
    <source>
        <dbReference type="ARBA" id="ARBA00022448"/>
    </source>
</evidence>
<dbReference type="Proteomes" id="UP000237947">
    <property type="component" value="Chromosome"/>
</dbReference>
<protein>
    <submittedName>
        <fullName evidence="7">Sodium-dependent transporter</fullName>
    </submittedName>
</protein>
<evidence type="ECO:0000256" key="5">
    <source>
        <dbReference type="ARBA" id="ARBA00023136"/>
    </source>
</evidence>
<dbReference type="NCBIfam" id="NF037979">
    <property type="entry name" value="Na_transp"/>
    <property type="match status" value="1"/>
</dbReference>
<dbReference type="GO" id="GO:0016020">
    <property type="term" value="C:membrane"/>
    <property type="evidence" value="ECO:0007669"/>
    <property type="project" value="UniProtKB-SubCell"/>
</dbReference>